<proteinExistence type="predicted"/>
<gene>
    <name evidence="1" type="ORF">GCM10009733_022770</name>
</gene>
<accession>A0ABN2F0X3</accession>
<comment type="caution">
    <text evidence="1">The sequence shown here is derived from an EMBL/GenBank/DDBJ whole genome shotgun (WGS) entry which is preliminary data.</text>
</comment>
<sequence length="170" mass="18472">MVMTMVNPVPASEQIGTVDLASWTVVPGQSNPEKDDHGAWAVTAGDVEQYDLYFEIADAAHPRQVAEFVVEAVQAHATRLRLGAAFADVERERERLRARPPGADLYEGDRARVVVMMAELGRLAAEAYEPAPAAESAAQRERVYDGVTRLAALAVGWLEAVHARYGIDDG</sequence>
<evidence type="ECO:0000313" key="1">
    <source>
        <dbReference type="EMBL" id="GAA1625498.1"/>
    </source>
</evidence>
<protein>
    <recommendedName>
        <fullName evidence="3">DUF4254 domain-containing protein</fullName>
    </recommendedName>
</protein>
<dbReference type="EMBL" id="BAAAMU010000012">
    <property type="protein sequence ID" value="GAA1625498.1"/>
    <property type="molecule type" value="Genomic_DNA"/>
</dbReference>
<evidence type="ECO:0008006" key="3">
    <source>
        <dbReference type="Google" id="ProtNLM"/>
    </source>
</evidence>
<reference evidence="1 2" key="1">
    <citation type="journal article" date="2019" name="Int. J. Syst. Evol. Microbiol.">
        <title>The Global Catalogue of Microorganisms (GCM) 10K type strain sequencing project: providing services to taxonomists for standard genome sequencing and annotation.</title>
        <authorList>
            <consortium name="The Broad Institute Genomics Platform"/>
            <consortium name="The Broad Institute Genome Sequencing Center for Infectious Disease"/>
            <person name="Wu L."/>
            <person name="Ma J."/>
        </authorList>
    </citation>
    <scope>NUCLEOTIDE SEQUENCE [LARGE SCALE GENOMIC DNA]</scope>
    <source>
        <strain evidence="1 2">JCM 13929</strain>
    </source>
</reference>
<evidence type="ECO:0000313" key="2">
    <source>
        <dbReference type="Proteomes" id="UP001500064"/>
    </source>
</evidence>
<dbReference type="Proteomes" id="UP001500064">
    <property type="component" value="Unassembled WGS sequence"/>
</dbReference>
<name>A0ABN2F0X3_9ACTN</name>
<organism evidence="1 2">
    <name type="scientific">Nonomuraea maheshkhaliensis</name>
    <dbReference type="NCBI Taxonomy" id="419590"/>
    <lineage>
        <taxon>Bacteria</taxon>
        <taxon>Bacillati</taxon>
        <taxon>Actinomycetota</taxon>
        <taxon>Actinomycetes</taxon>
        <taxon>Streptosporangiales</taxon>
        <taxon>Streptosporangiaceae</taxon>
        <taxon>Nonomuraea</taxon>
    </lineage>
</organism>
<keyword evidence="2" id="KW-1185">Reference proteome</keyword>